<proteinExistence type="predicted"/>
<dbReference type="EMBL" id="CP011509">
    <property type="protein sequence ID" value="AKJ00406.1"/>
    <property type="molecule type" value="Genomic_DNA"/>
</dbReference>
<gene>
    <name evidence="1" type="ORF">AA314_02032</name>
</gene>
<reference evidence="1 2" key="1">
    <citation type="submission" date="2015-05" db="EMBL/GenBank/DDBJ databases">
        <title>Genome assembly of Archangium gephyra DSM 2261.</title>
        <authorList>
            <person name="Sharma G."/>
            <person name="Subramanian S."/>
        </authorList>
    </citation>
    <scope>NUCLEOTIDE SEQUENCE [LARGE SCALE GENOMIC DNA]</scope>
    <source>
        <strain evidence="1 2">DSM 2261</strain>
    </source>
</reference>
<dbReference type="AlphaFoldDB" id="A0AAC8TDD9"/>
<sequence length="38" mass="4419">MGLERAAIWEQDSVQERLLDAFLGRPNAAEEHLKVRLR</sequence>
<dbReference type="Proteomes" id="UP000035579">
    <property type="component" value="Chromosome"/>
</dbReference>
<accession>A0AAC8TDD9</accession>
<protein>
    <submittedName>
        <fullName evidence="1">Uncharacterized protein</fullName>
    </submittedName>
</protein>
<organism evidence="1 2">
    <name type="scientific">Archangium gephyra</name>
    <dbReference type="NCBI Taxonomy" id="48"/>
    <lineage>
        <taxon>Bacteria</taxon>
        <taxon>Pseudomonadati</taxon>
        <taxon>Myxococcota</taxon>
        <taxon>Myxococcia</taxon>
        <taxon>Myxococcales</taxon>
        <taxon>Cystobacterineae</taxon>
        <taxon>Archangiaceae</taxon>
        <taxon>Archangium</taxon>
    </lineage>
</organism>
<evidence type="ECO:0000313" key="2">
    <source>
        <dbReference type="Proteomes" id="UP000035579"/>
    </source>
</evidence>
<evidence type="ECO:0000313" key="1">
    <source>
        <dbReference type="EMBL" id="AKJ00406.1"/>
    </source>
</evidence>
<dbReference type="KEGG" id="age:AA314_02032"/>
<name>A0AAC8TDD9_9BACT</name>